<gene>
    <name evidence="2" type="ORF">LCGC14_0643310</name>
</gene>
<dbReference type="SUPFAM" id="SSF52507">
    <property type="entry name" value="Homo-oligomeric flavin-containing Cys decarboxylases, HFCD"/>
    <property type="match status" value="1"/>
</dbReference>
<dbReference type="GO" id="GO:0003824">
    <property type="term" value="F:catalytic activity"/>
    <property type="evidence" value="ECO:0007669"/>
    <property type="project" value="InterPro"/>
</dbReference>
<dbReference type="InterPro" id="IPR003382">
    <property type="entry name" value="Flavoprotein"/>
</dbReference>
<comment type="caution">
    <text evidence="2">The sequence shown here is derived from an EMBL/GenBank/DDBJ whole genome shotgun (WGS) entry which is preliminary data.</text>
</comment>
<sequence>MQSAPEKPRLAWAVTGSGHYLEECLDIIRDLDDVDLFYSRAGEEVLRMYGHDPKAINNNSRVYRDRAASSPPVGLFYRGDYHTLVVAPATSNTVAKMVLGLSDTLVTNVYAQAGKCRIPSIVLACDTEEEVDTPAPDRTVRLWPRDVDLAHTQKLRTFEATTVVENPERLMLAIKQRLAEINR</sequence>
<dbReference type="InterPro" id="IPR036551">
    <property type="entry name" value="Flavin_trans-like"/>
</dbReference>
<evidence type="ECO:0000313" key="2">
    <source>
        <dbReference type="EMBL" id="KKN49400.1"/>
    </source>
</evidence>
<dbReference type="Gene3D" id="3.40.50.1950">
    <property type="entry name" value="Flavin prenyltransferase-like"/>
    <property type="match status" value="1"/>
</dbReference>
<reference evidence="2" key="1">
    <citation type="journal article" date="2015" name="Nature">
        <title>Complex archaea that bridge the gap between prokaryotes and eukaryotes.</title>
        <authorList>
            <person name="Spang A."/>
            <person name="Saw J.H."/>
            <person name="Jorgensen S.L."/>
            <person name="Zaremba-Niedzwiedzka K."/>
            <person name="Martijn J."/>
            <person name="Lind A.E."/>
            <person name="van Eijk R."/>
            <person name="Schleper C."/>
            <person name="Guy L."/>
            <person name="Ettema T.J."/>
        </authorList>
    </citation>
    <scope>NUCLEOTIDE SEQUENCE</scope>
</reference>
<feature type="domain" description="Flavoprotein" evidence="1">
    <location>
        <begin position="9"/>
        <end position="156"/>
    </location>
</feature>
<dbReference type="AlphaFoldDB" id="A0A0F9QYN7"/>
<organism evidence="2">
    <name type="scientific">marine sediment metagenome</name>
    <dbReference type="NCBI Taxonomy" id="412755"/>
    <lineage>
        <taxon>unclassified sequences</taxon>
        <taxon>metagenomes</taxon>
        <taxon>ecological metagenomes</taxon>
    </lineage>
</organism>
<evidence type="ECO:0000259" key="1">
    <source>
        <dbReference type="Pfam" id="PF02441"/>
    </source>
</evidence>
<accession>A0A0F9QYN7</accession>
<dbReference type="Pfam" id="PF02441">
    <property type="entry name" value="Flavoprotein"/>
    <property type="match status" value="1"/>
</dbReference>
<name>A0A0F9QYN7_9ZZZZ</name>
<proteinExistence type="predicted"/>
<dbReference type="EMBL" id="LAZR01001170">
    <property type="protein sequence ID" value="KKN49400.1"/>
    <property type="molecule type" value="Genomic_DNA"/>
</dbReference>
<protein>
    <recommendedName>
        <fullName evidence="1">Flavoprotein domain-containing protein</fullName>
    </recommendedName>
</protein>